<keyword evidence="3" id="KW-1185">Reference proteome</keyword>
<name>A0A364LAZ1_TALAM</name>
<dbReference type="RefSeq" id="XP_040737395.1">
    <property type="nucleotide sequence ID" value="XM_040881748.1"/>
</dbReference>
<feature type="region of interest" description="Disordered" evidence="1">
    <location>
        <begin position="82"/>
        <end position="114"/>
    </location>
</feature>
<accession>A0A364LAZ1</accession>
<evidence type="ECO:0000313" key="3">
    <source>
        <dbReference type="Proteomes" id="UP000249363"/>
    </source>
</evidence>
<sequence length="114" mass="13142">MMSGTDKSDRDYYRWGQRDKLDNELDGEGQAQLIDCQTIDFSYMGASMKPDHEIHEDGMLVLDINEVPAQEEDIPQMMDEIPQNHNQAGTSSILDMYLEQQSSEEPWKASENRK</sequence>
<dbReference type="OrthoDB" id="4226679at2759"/>
<comment type="caution">
    <text evidence="2">The sequence shown here is derived from an EMBL/GenBank/DDBJ whole genome shotgun (WGS) entry which is preliminary data.</text>
</comment>
<reference evidence="2 3" key="1">
    <citation type="journal article" date="2017" name="Biotechnol. Biofuels">
        <title>Differential beta-glucosidase expression as a function of carbon source availability in Talaromyces amestolkiae: a genomic and proteomic approach.</title>
        <authorList>
            <person name="de Eugenio L.I."/>
            <person name="Mendez-Liter J.A."/>
            <person name="Nieto-Dominguez M."/>
            <person name="Alonso L."/>
            <person name="Gil-Munoz J."/>
            <person name="Barriuso J."/>
            <person name="Prieto A."/>
            <person name="Martinez M.J."/>
        </authorList>
    </citation>
    <scope>NUCLEOTIDE SEQUENCE [LARGE SCALE GENOMIC DNA]</scope>
    <source>
        <strain evidence="2 3">CIB</strain>
    </source>
</reference>
<dbReference type="Proteomes" id="UP000249363">
    <property type="component" value="Unassembled WGS sequence"/>
</dbReference>
<dbReference type="GeneID" id="63798107"/>
<dbReference type="EMBL" id="MIKG01000021">
    <property type="protein sequence ID" value="RAO72881.1"/>
    <property type="molecule type" value="Genomic_DNA"/>
</dbReference>
<feature type="compositionally biased region" description="Polar residues" evidence="1">
    <location>
        <begin position="83"/>
        <end position="104"/>
    </location>
</feature>
<protein>
    <submittedName>
        <fullName evidence="2">Uncharacterized protein</fullName>
    </submittedName>
</protein>
<proteinExistence type="predicted"/>
<evidence type="ECO:0000313" key="2">
    <source>
        <dbReference type="EMBL" id="RAO72881.1"/>
    </source>
</evidence>
<feature type="compositionally biased region" description="Basic and acidic residues" evidence="1">
    <location>
        <begin position="105"/>
        <end position="114"/>
    </location>
</feature>
<evidence type="ECO:0000256" key="1">
    <source>
        <dbReference type="SAM" id="MobiDB-lite"/>
    </source>
</evidence>
<gene>
    <name evidence="2" type="ORF">BHQ10_008893</name>
</gene>
<dbReference type="AlphaFoldDB" id="A0A364LAZ1"/>
<organism evidence="2 3">
    <name type="scientific">Talaromyces amestolkiae</name>
    <dbReference type="NCBI Taxonomy" id="1196081"/>
    <lineage>
        <taxon>Eukaryota</taxon>
        <taxon>Fungi</taxon>
        <taxon>Dikarya</taxon>
        <taxon>Ascomycota</taxon>
        <taxon>Pezizomycotina</taxon>
        <taxon>Eurotiomycetes</taxon>
        <taxon>Eurotiomycetidae</taxon>
        <taxon>Eurotiales</taxon>
        <taxon>Trichocomaceae</taxon>
        <taxon>Talaromyces</taxon>
        <taxon>Talaromyces sect. Talaromyces</taxon>
    </lineage>
</organism>